<organism evidence="11 12">
    <name type="scientific">Coptotermes formosanus</name>
    <name type="common">Formosan subterranean termite</name>
    <dbReference type="NCBI Taxonomy" id="36987"/>
    <lineage>
        <taxon>Eukaryota</taxon>
        <taxon>Metazoa</taxon>
        <taxon>Ecdysozoa</taxon>
        <taxon>Arthropoda</taxon>
        <taxon>Hexapoda</taxon>
        <taxon>Insecta</taxon>
        <taxon>Pterygota</taxon>
        <taxon>Neoptera</taxon>
        <taxon>Polyneoptera</taxon>
        <taxon>Dictyoptera</taxon>
        <taxon>Blattodea</taxon>
        <taxon>Blattoidea</taxon>
        <taxon>Termitoidae</taxon>
        <taxon>Rhinotermitidae</taxon>
        <taxon>Coptotermes</taxon>
    </lineage>
</organism>
<dbReference type="Gene3D" id="3.10.10.10">
    <property type="entry name" value="HIV Type 1 Reverse Transcriptase, subunit A, domain 1"/>
    <property type="match status" value="1"/>
</dbReference>
<dbReference type="SUPFAM" id="SSF50630">
    <property type="entry name" value="Acid proteases"/>
    <property type="match status" value="1"/>
</dbReference>
<evidence type="ECO:0000256" key="9">
    <source>
        <dbReference type="SAM" id="MobiDB-lite"/>
    </source>
</evidence>
<dbReference type="PANTHER" id="PTHR37984:SF5">
    <property type="entry name" value="PROTEIN NYNRIN-LIKE"/>
    <property type="match status" value="1"/>
</dbReference>
<name>A0A6L2PW26_COPFO</name>
<dbReference type="InterPro" id="IPR050951">
    <property type="entry name" value="Retrovirus_Pol_polyprotein"/>
</dbReference>
<evidence type="ECO:0000256" key="8">
    <source>
        <dbReference type="SAM" id="Coils"/>
    </source>
</evidence>
<evidence type="ECO:0000259" key="10">
    <source>
        <dbReference type="PROSITE" id="PS50994"/>
    </source>
</evidence>
<keyword evidence="2" id="KW-0808">Transferase</keyword>
<proteinExistence type="predicted"/>
<dbReference type="InParanoid" id="A0A6L2PW26"/>
<dbReference type="Pfam" id="PF17917">
    <property type="entry name" value="RT_RNaseH"/>
    <property type="match status" value="1"/>
</dbReference>
<dbReference type="Gene3D" id="3.30.70.270">
    <property type="match status" value="2"/>
</dbReference>
<keyword evidence="8" id="KW-0175">Coiled coil</keyword>
<evidence type="ECO:0000256" key="5">
    <source>
        <dbReference type="ARBA" id="ARBA00022759"/>
    </source>
</evidence>
<dbReference type="Proteomes" id="UP000502823">
    <property type="component" value="Unassembled WGS sequence"/>
</dbReference>
<dbReference type="InterPro" id="IPR001584">
    <property type="entry name" value="Integrase_cat-core"/>
</dbReference>
<dbReference type="EC" id="2.7.7.49" evidence="1"/>
<keyword evidence="6" id="KW-0378">Hydrolase</keyword>
<dbReference type="SUPFAM" id="SSF56672">
    <property type="entry name" value="DNA/RNA polymerases"/>
    <property type="match status" value="1"/>
</dbReference>
<evidence type="ECO:0000256" key="6">
    <source>
        <dbReference type="ARBA" id="ARBA00022801"/>
    </source>
</evidence>
<keyword evidence="5" id="KW-0255">Endonuclease</keyword>
<evidence type="ECO:0000313" key="12">
    <source>
        <dbReference type="Proteomes" id="UP000502823"/>
    </source>
</evidence>
<dbReference type="OrthoDB" id="420169at2759"/>
<feature type="domain" description="Integrase catalytic" evidence="10">
    <location>
        <begin position="1325"/>
        <end position="1490"/>
    </location>
</feature>
<gene>
    <name evidence="11" type="ORF">Cfor_09458</name>
</gene>
<dbReference type="SUPFAM" id="SSF53098">
    <property type="entry name" value="Ribonuclease H-like"/>
    <property type="match status" value="1"/>
</dbReference>
<keyword evidence="4" id="KW-0540">Nuclease</keyword>
<dbReference type="GO" id="GO:0015074">
    <property type="term" value="P:DNA integration"/>
    <property type="evidence" value="ECO:0007669"/>
    <property type="project" value="InterPro"/>
</dbReference>
<dbReference type="InterPro" id="IPR021109">
    <property type="entry name" value="Peptidase_aspartic_dom_sf"/>
</dbReference>
<dbReference type="FunFam" id="3.30.70.270:FF:000020">
    <property type="entry name" value="Transposon Tf2-6 polyprotein-like Protein"/>
    <property type="match status" value="1"/>
</dbReference>
<dbReference type="GO" id="GO:0003964">
    <property type="term" value="F:RNA-directed DNA polymerase activity"/>
    <property type="evidence" value="ECO:0007669"/>
    <property type="project" value="UniProtKB-KW"/>
</dbReference>
<keyword evidence="3" id="KW-0548">Nucleotidyltransferase</keyword>
<feature type="compositionally biased region" description="Polar residues" evidence="9">
    <location>
        <begin position="426"/>
        <end position="454"/>
    </location>
</feature>
<dbReference type="InterPro" id="IPR041373">
    <property type="entry name" value="RT_RNaseH"/>
</dbReference>
<dbReference type="GO" id="GO:0042575">
    <property type="term" value="C:DNA polymerase complex"/>
    <property type="evidence" value="ECO:0007669"/>
    <property type="project" value="UniProtKB-ARBA"/>
</dbReference>
<comment type="caution">
    <text evidence="11">The sequence shown here is derived from an EMBL/GenBank/DDBJ whole genome shotgun (WGS) entry which is preliminary data.</text>
</comment>
<dbReference type="CDD" id="cd00303">
    <property type="entry name" value="retropepsin_like"/>
    <property type="match status" value="1"/>
</dbReference>
<keyword evidence="12" id="KW-1185">Reference proteome</keyword>
<dbReference type="GO" id="GO:0003676">
    <property type="term" value="F:nucleic acid binding"/>
    <property type="evidence" value="ECO:0007669"/>
    <property type="project" value="InterPro"/>
</dbReference>
<dbReference type="CDD" id="cd09274">
    <property type="entry name" value="RNase_HI_RT_Ty3"/>
    <property type="match status" value="1"/>
</dbReference>
<evidence type="ECO:0000256" key="7">
    <source>
        <dbReference type="ARBA" id="ARBA00022918"/>
    </source>
</evidence>
<dbReference type="Gene3D" id="3.30.420.10">
    <property type="entry name" value="Ribonuclease H-like superfamily/Ribonuclease H"/>
    <property type="match status" value="1"/>
</dbReference>
<dbReference type="EMBL" id="BLKM01000655">
    <property type="protein sequence ID" value="GFG36756.1"/>
    <property type="molecule type" value="Genomic_DNA"/>
</dbReference>
<feature type="region of interest" description="Disordered" evidence="9">
    <location>
        <begin position="393"/>
        <end position="477"/>
    </location>
</feature>
<accession>A0A6L2PW26</accession>
<dbReference type="InterPro" id="IPR043128">
    <property type="entry name" value="Rev_trsase/Diguanyl_cyclase"/>
</dbReference>
<dbReference type="PANTHER" id="PTHR37984">
    <property type="entry name" value="PROTEIN CBG26694"/>
    <property type="match status" value="1"/>
</dbReference>
<dbReference type="InterPro" id="IPR012337">
    <property type="entry name" value="RNaseH-like_sf"/>
</dbReference>
<keyword evidence="7" id="KW-0695">RNA-directed DNA polymerase</keyword>
<feature type="coiled-coil region" evidence="8">
    <location>
        <begin position="74"/>
        <end position="138"/>
    </location>
</feature>
<evidence type="ECO:0000256" key="4">
    <source>
        <dbReference type="ARBA" id="ARBA00022722"/>
    </source>
</evidence>
<dbReference type="Pfam" id="PF00665">
    <property type="entry name" value="rve"/>
    <property type="match status" value="1"/>
</dbReference>
<dbReference type="Pfam" id="PF17921">
    <property type="entry name" value="Integrase_H2C2"/>
    <property type="match status" value="1"/>
</dbReference>
<evidence type="ECO:0000256" key="3">
    <source>
        <dbReference type="ARBA" id="ARBA00022695"/>
    </source>
</evidence>
<dbReference type="InterPro" id="IPR036397">
    <property type="entry name" value="RNaseH_sf"/>
</dbReference>
<dbReference type="GO" id="GO:0004519">
    <property type="term" value="F:endonuclease activity"/>
    <property type="evidence" value="ECO:0007669"/>
    <property type="project" value="UniProtKB-KW"/>
</dbReference>
<protein>
    <recommendedName>
        <fullName evidence="1">RNA-directed DNA polymerase</fullName>
        <ecNumber evidence="1">2.7.7.49</ecNumber>
    </recommendedName>
</protein>
<reference evidence="12" key="1">
    <citation type="submission" date="2020-01" db="EMBL/GenBank/DDBJ databases">
        <title>Draft genome sequence of the Termite Coptotermes fromosanus.</title>
        <authorList>
            <person name="Itakura S."/>
            <person name="Yosikawa Y."/>
            <person name="Umezawa K."/>
        </authorList>
    </citation>
    <scope>NUCLEOTIDE SEQUENCE [LARGE SCALE GENOMIC DNA]</scope>
</reference>
<sequence length="1586" mass="179999">MGQLVRELKTDVERINYRLTKQIDHATQKLSTAMLSREKKTQQDIVDVNSRTESANEMLYQQMSEAEDSQMAIITELVEHKKDVENSLEAFRSELAEIKKEINVDSISSLDEKLVAAVRDSTSRLGELNSRLDTLQEQVTAAGHVSAQHTMGNRQKDSESCIEVGQPSAGLGMNGSRHSDGRLESGCVSGYENTNDATIPSNAPHIGANRDSHGYAEEGISHCHGSILNVLSLPKFSVCNAQHTVQFLSDFDSYFRVKTVPESVRLLLAKKAVVDNYTSQWLNTVYNYLTGYEQFKKAITELLWGPQTQARLRCSLYQNKYDKAMDGFTSAHFLRHSSMAANSSPRLSEVDIVEAITGHVSPYIQRTLLSANVRTIREALNFLNRLDSLEANYSRLPNSKPQRQGTGSEEPRDRPSQDRSYGGRQTYRNIRNTRFQNSTISSHNRQHNYSHNQSGVGGFPKQGQTTTSNKGEVPSCDTDPRNCFKYMEEPEENPDEDSCLEDEGDLDPLYVYYVNERKFQKCPHVELQTGNQQVVAVLDSGSEVCVLSEELFEDLTASGMELLHVPLTSTVLISAWGNRTKRIRKQALIPFRLGNDMFEQVCIIAPAMLAHLILGADFLYEFEVELSFKDNCMYTKNGGAVKRHEFVSQVTDGEESVKRPMSNTLHKPVDLFTTITTKPARSLLSAYFSTDASESNKPAERQIDREDNIKVDGTLHLSGDSITVTVQPDDEVIRSGEFGERNPFCQIHVDSNGKPKSKPVDTRSINEAELRTKIQEASRLTTEQKSRFFDVLIQYKEHFTARPGKCILFEYEFEVTHGEPLVGHSRPIPFSVRSAVRKQIEQMLEDNIIEISGSSHLNSLTIVLREGKSPRICLDARHVNKWTVPDTGRATAPPINELLQKFHGSNFITSIDLSSAFLQIGLKEEPRKYTAFLFQSQVYQYMRTPYGFRSSLAAFIRTLQAALGLDTCDYALAYVDDSVVHSKTFELHLQHLNTAMSSAKRGVVPCPKRTEAILSHPPPKNQRQLRQFLGVTNYRQKFIVGYANYVAPPLALLRKGTMWKWTAELQRAFEVLRAKFAYSIHLIHPDESLPYTINTDASGKAVAGILMQTNRDGETFIVSTASRVLNPTEQRYSVAEQELPAIAFFLEKFRIYVYGHEINLNTENKALSFINKCALTSNRISRWILQMQEYDLMARHISCASNFLADTIKDLATYQNRDPRISDLMRTVKQQSTSEGKYLILRDVLYSKDKNFPYWRPVLPAELEDAVIQFVHTSLGHLGTEERVYQISHTCHVRNLGWKVRKLIPHCDICQRVKHPNRRFETEWRSHMPKTAGDLCAVDLYGPLPTGRESVRYILVCLDVFTKFVRLYALRTATTRTCLQKIVTHYLTDVTQPKCILSDNGTQFSSPVWKKRLSDFGIDVKFAPVRRPQANPSERCMRKTEKWLNTTVADSTGFSQVELMHNDSRPDLFQVFLKKEADQLPPAEIVTDKILKAYIRMKSKADRRNKRRKKGIHKWEPQLGDLVLSKCQPVSEAVKGVTSKFMRPFEGPWRISRVVPPSAFEISSLEEKIRGIFNKEALKPYLQAAI</sequence>
<evidence type="ECO:0000256" key="2">
    <source>
        <dbReference type="ARBA" id="ARBA00022679"/>
    </source>
</evidence>
<evidence type="ECO:0000256" key="1">
    <source>
        <dbReference type="ARBA" id="ARBA00012493"/>
    </source>
</evidence>
<dbReference type="GO" id="GO:0016787">
    <property type="term" value="F:hydrolase activity"/>
    <property type="evidence" value="ECO:0007669"/>
    <property type="project" value="UniProtKB-KW"/>
</dbReference>
<dbReference type="InterPro" id="IPR000477">
    <property type="entry name" value="RT_dom"/>
</dbReference>
<dbReference type="Gene3D" id="2.40.70.10">
    <property type="entry name" value="Acid Proteases"/>
    <property type="match status" value="1"/>
</dbReference>
<dbReference type="InterPro" id="IPR041588">
    <property type="entry name" value="Integrase_H2C2"/>
</dbReference>
<dbReference type="PROSITE" id="PS50994">
    <property type="entry name" value="INTEGRASE"/>
    <property type="match status" value="1"/>
</dbReference>
<feature type="compositionally biased region" description="Polar residues" evidence="9">
    <location>
        <begin position="395"/>
        <end position="407"/>
    </location>
</feature>
<dbReference type="Gene3D" id="1.10.340.70">
    <property type="match status" value="1"/>
</dbReference>
<evidence type="ECO:0000313" key="11">
    <source>
        <dbReference type="EMBL" id="GFG36756.1"/>
    </source>
</evidence>
<dbReference type="CDD" id="cd01647">
    <property type="entry name" value="RT_LTR"/>
    <property type="match status" value="1"/>
</dbReference>
<dbReference type="Pfam" id="PF00078">
    <property type="entry name" value="RVT_1"/>
    <property type="match status" value="1"/>
</dbReference>
<dbReference type="InterPro" id="IPR043502">
    <property type="entry name" value="DNA/RNA_pol_sf"/>
</dbReference>